<evidence type="ECO:0000259" key="7">
    <source>
        <dbReference type="PROSITE" id="PS50002"/>
    </source>
</evidence>
<dbReference type="PROSITE" id="PS50002">
    <property type="entry name" value="SH3"/>
    <property type="match status" value="1"/>
</dbReference>
<feature type="compositionally biased region" description="Low complexity" evidence="6">
    <location>
        <begin position="583"/>
        <end position="603"/>
    </location>
</feature>
<sequence length="882" mass="94353">MSKATQVNGASSTLEDQLSCPQHTVQAEESGPSARPLGDPCPFQEVSPHAGLDYVAPVRPLKAEPCSEESRLNGLNSQAWCSPVIGQPEAKPPVIGQPEAKPYASRIMRLFSSQKPCADAMSERTPTNHCGTATNPQTWAGLSGLKVVGSFKKLRSSVFQGIQSRGNTMTANQDAEFSVIANENPETVDLSNGQQFRQVHRVNGMCGGGSLIGICSAVSDDDEDFNNDDGLQRNSHFSRSIRRAYGAGRITLMDAARNACEGLPRSTRQATPSPSSRRPRPMSTAFGGSEVHLPGETNAGALSRLSKSAENLQVKAPFKRKTASAHLDHPPRQEPEPEPEEEQGTPQRGRGPGIKRTSSASSVDDRERGESGRRRSPSGTRAQVQRLVGSLTDLTSRRRPSSPLAQPPTPPLAPAPLSPLSQLHDDYSRRTPCVPPSERQRRPSPARSRATPEREGGQRVTTTTAVMVEHTPSIHPPPLYPPDLADLGDTHSTEPHSVSSQPTTGQSVTQPTPCRSDVSAGNCGPSEDQRPETVSPQQPGSLEEHSQEQLKCIWTTPDKDTDEQEPAAGDANDVTAEARVLLSGSDSVPSSPASPQTPTTESPVTPITAAAAVIRRRSGRPRPRPISDYAQLVSRKFSIPEEEGAEPKPQAAAAASAATTTVTTVPSHESGSAALANGDGPKGCHGSSPKDHQWMRPMSVIGGIDMFPSAGSEEREDLDSLPSPVTRPPMPSHQVPPYRAVSARLRPNVMSQSTPIGLDRLGRRKLHRVLSDGPSEGCSVLDDSVSEEDGSFDELTDITPYLQPGVQLSALNQLIRSGQVVYAEALWDHVTMEEQELAFSAGDVIRVVEASSNDWWYGRVGDREALVPLQLRQGAGEPGGGL</sequence>
<feature type="region of interest" description="Disordered" evidence="6">
    <location>
        <begin position="637"/>
        <end position="692"/>
    </location>
</feature>
<accession>A0ABD1JDR1</accession>
<comment type="caution">
    <text evidence="8">The sequence shown here is derived from an EMBL/GenBank/DDBJ whole genome shotgun (WGS) entry which is preliminary data.</text>
</comment>
<keyword evidence="3" id="KW-0963">Cytoplasm</keyword>
<name>A0ABD1JDR1_9TELE</name>
<evidence type="ECO:0000256" key="6">
    <source>
        <dbReference type="SAM" id="MobiDB-lite"/>
    </source>
</evidence>
<feature type="compositionally biased region" description="Polar residues" evidence="6">
    <location>
        <begin position="495"/>
        <end position="513"/>
    </location>
</feature>
<evidence type="ECO:0000313" key="9">
    <source>
        <dbReference type="Proteomes" id="UP001591681"/>
    </source>
</evidence>
<feature type="region of interest" description="Disordered" evidence="6">
    <location>
        <begin position="259"/>
        <end position="296"/>
    </location>
</feature>
<evidence type="ECO:0000256" key="4">
    <source>
        <dbReference type="ARBA" id="ARBA00022658"/>
    </source>
</evidence>
<protein>
    <recommendedName>
        <fullName evidence="7">SH3 domain-containing protein</fullName>
    </recommendedName>
</protein>
<dbReference type="AlphaFoldDB" id="A0ABD1JDR1"/>
<dbReference type="Proteomes" id="UP001591681">
    <property type="component" value="Unassembled WGS sequence"/>
</dbReference>
<dbReference type="SUPFAM" id="SSF50044">
    <property type="entry name" value="SH3-domain"/>
    <property type="match status" value="1"/>
</dbReference>
<evidence type="ECO:0000256" key="5">
    <source>
        <dbReference type="PROSITE-ProRule" id="PRU00192"/>
    </source>
</evidence>
<evidence type="ECO:0000313" key="8">
    <source>
        <dbReference type="EMBL" id="KAL2085197.1"/>
    </source>
</evidence>
<dbReference type="InterPro" id="IPR001452">
    <property type="entry name" value="SH3_domain"/>
</dbReference>
<reference evidence="8 9" key="1">
    <citation type="submission" date="2024-09" db="EMBL/GenBank/DDBJ databases">
        <title>A chromosome-level genome assembly of Gray's grenadier anchovy, Coilia grayii.</title>
        <authorList>
            <person name="Fu Z."/>
        </authorList>
    </citation>
    <scope>NUCLEOTIDE SEQUENCE [LARGE SCALE GENOMIC DNA]</scope>
    <source>
        <strain evidence="8">G4</strain>
        <tissue evidence="8">Muscle</tissue>
    </source>
</reference>
<feature type="region of interest" description="Disordered" evidence="6">
    <location>
        <begin position="317"/>
        <end position="607"/>
    </location>
</feature>
<evidence type="ECO:0000256" key="3">
    <source>
        <dbReference type="ARBA" id="ARBA00022490"/>
    </source>
</evidence>
<dbReference type="PANTHER" id="PTHR47544">
    <property type="entry name" value="RHO GUANINE NUCLEOTIDE EXCHANGE FACTOR 4"/>
    <property type="match status" value="1"/>
</dbReference>
<feature type="compositionally biased region" description="Pro residues" evidence="6">
    <location>
        <begin position="405"/>
        <end position="417"/>
    </location>
</feature>
<dbReference type="EMBL" id="JBHFQA010000016">
    <property type="protein sequence ID" value="KAL2085197.1"/>
    <property type="molecule type" value="Genomic_DNA"/>
</dbReference>
<feature type="compositionally biased region" description="Low complexity" evidence="6">
    <location>
        <begin position="264"/>
        <end position="284"/>
    </location>
</feature>
<feature type="region of interest" description="Disordered" evidence="6">
    <location>
        <begin position="1"/>
        <end position="39"/>
    </location>
</feature>
<dbReference type="Pfam" id="PF00018">
    <property type="entry name" value="SH3_1"/>
    <property type="match status" value="1"/>
</dbReference>
<dbReference type="SMART" id="SM00326">
    <property type="entry name" value="SH3"/>
    <property type="match status" value="1"/>
</dbReference>
<feature type="compositionally biased region" description="Polar residues" evidence="6">
    <location>
        <begin position="1"/>
        <end position="27"/>
    </location>
</feature>
<comment type="subcellular location">
    <subcellularLocation>
        <location evidence="1">Cytoplasm</location>
    </subcellularLocation>
</comment>
<gene>
    <name evidence="8" type="ORF">ACEWY4_018517</name>
</gene>
<keyword evidence="2 5" id="KW-0728">SH3 domain</keyword>
<keyword evidence="9" id="KW-1185">Reference proteome</keyword>
<feature type="compositionally biased region" description="Basic and acidic residues" evidence="6">
    <location>
        <begin position="326"/>
        <end position="335"/>
    </location>
</feature>
<evidence type="ECO:0000256" key="2">
    <source>
        <dbReference type="ARBA" id="ARBA00022443"/>
    </source>
</evidence>
<dbReference type="PANTHER" id="PTHR47544:SF5">
    <property type="entry name" value="SPERMATOGENESIS-ASSOCIATED 13"/>
    <property type="match status" value="1"/>
</dbReference>
<organism evidence="8 9">
    <name type="scientific">Coilia grayii</name>
    <name type="common">Gray's grenadier anchovy</name>
    <dbReference type="NCBI Taxonomy" id="363190"/>
    <lineage>
        <taxon>Eukaryota</taxon>
        <taxon>Metazoa</taxon>
        <taxon>Chordata</taxon>
        <taxon>Craniata</taxon>
        <taxon>Vertebrata</taxon>
        <taxon>Euteleostomi</taxon>
        <taxon>Actinopterygii</taxon>
        <taxon>Neopterygii</taxon>
        <taxon>Teleostei</taxon>
        <taxon>Clupei</taxon>
        <taxon>Clupeiformes</taxon>
        <taxon>Clupeoidei</taxon>
        <taxon>Engraulidae</taxon>
        <taxon>Coilinae</taxon>
        <taxon>Coilia</taxon>
    </lineage>
</organism>
<proteinExistence type="predicted"/>
<feature type="compositionally biased region" description="Low complexity" evidence="6">
    <location>
        <begin position="651"/>
        <end position="665"/>
    </location>
</feature>
<feature type="compositionally biased region" description="Basic and acidic residues" evidence="6">
    <location>
        <begin position="363"/>
        <end position="373"/>
    </location>
</feature>
<dbReference type="InterPro" id="IPR036028">
    <property type="entry name" value="SH3-like_dom_sf"/>
</dbReference>
<dbReference type="GO" id="GO:0005737">
    <property type="term" value="C:cytoplasm"/>
    <property type="evidence" value="ECO:0007669"/>
    <property type="project" value="UniProtKB-SubCell"/>
</dbReference>
<dbReference type="Gene3D" id="2.30.30.40">
    <property type="entry name" value="SH3 Domains"/>
    <property type="match status" value="1"/>
</dbReference>
<feature type="region of interest" description="Disordered" evidence="6">
    <location>
        <begin position="709"/>
        <end position="736"/>
    </location>
</feature>
<dbReference type="GO" id="GO:0005085">
    <property type="term" value="F:guanyl-nucleotide exchange factor activity"/>
    <property type="evidence" value="ECO:0007669"/>
    <property type="project" value="UniProtKB-KW"/>
</dbReference>
<keyword evidence="4" id="KW-0344">Guanine-nucleotide releasing factor</keyword>
<feature type="domain" description="SH3" evidence="7">
    <location>
        <begin position="818"/>
        <end position="877"/>
    </location>
</feature>
<evidence type="ECO:0000256" key="1">
    <source>
        <dbReference type="ARBA" id="ARBA00004496"/>
    </source>
</evidence>